<sequence>MASWTVDNPQRLTLDEPVTSLKVHLVSGRLNVVGTDGPARVDITRIGRRPVIVEHRDGVLIVRHERHPRMPGMLWWLGQLGRRFRADVSIAVPADVPADLALIDGALVASGLSRQTRADVTAGQITLMGVRGHTTAKIVSGPVEALGVAGDLSLETVSGEVVIADSAAATVRAHTVSGEITCDLDNPRDGEIQLNTISGAITVRVRRDSDLAVHLHTTAGRITSGFPEVRDRAGLGGVRDSAGVIGTGAGKLWASATSGSIALLARPVDDEKEEELP</sequence>
<dbReference type="Proteomes" id="UP001611075">
    <property type="component" value="Unassembled WGS sequence"/>
</dbReference>
<evidence type="ECO:0000313" key="1">
    <source>
        <dbReference type="EMBL" id="MFI0796180.1"/>
    </source>
</evidence>
<name>A0ABW7SSV3_9ACTN</name>
<proteinExistence type="predicted"/>
<reference evidence="1 2" key="1">
    <citation type="submission" date="2024-10" db="EMBL/GenBank/DDBJ databases">
        <title>The Natural Products Discovery Center: Release of the First 8490 Sequenced Strains for Exploring Actinobacteria Biosynthetic Diversity.</title>
        <authorList>
            <person name="Kalkreuter E."/>
            <person name="Kautsar S.A."/>
            <person name="Yang D."/>
            <person name="Bader C.D."/>
            <person name="Teijaro C.N."/>
            <person name="Fluegel L."/>
            <person name="Davis C.M."/>
            <person name="Simpson J.R."/>
            <person name="Lauterbach L."/>
            <person name="Steele A.D."/>
            <person name="Gui C."/>
            <person name="Meng S."/>
            <person name="Li G."/>
            <person name="Viehrig K."/>
            <person name="Ye F."/>
            <person name="Su P."/>
            <person name="Kiefer A.F."/>
            <person name="Nichols A."/>
            <person name="Cepeda A.J."/>
            <person name="Yan W."/>
            <person name="Fan B."/>
            <person name="Jiang Y."/>
            <person name="Adhikari A."/>
            <person name="Zheng C.-J."/>
            <person name="Schuster L."/>
            <person name="Cowan T.M."/>
            <person name="Smanski M.J."/>
            <person name="Chevrette M.G."/>
            <person name="De Carvalho L.P.S."/>
            <person name="Shen B."/>
        </authorList>
    </citation>
    <scope>NUCLEOTIDE SEQUENCE [LARGE SCALE GENOMIC DNA]</scope>
    <source>
        <strain evidence="1 2">NPDC021253</strain>
    </source>
</reference>
<gene>
    <name evidence="1" type="ORF">ACH4OY_26375</name>
</gene>
<accession>A0ABW7SSV3</accession>
<dbReference type="RefSeq" id="WP_396684067.1">
    <property type="nucleotide sequence ID" value="NZ_JBIRPU010000025.1"/>
</dbReference>
<keyword evidence="2" id="KW-1185">Reference proteome</keyword>
<dbReference type="EMBL" id="JBIRPU010000025">
    <property type="protein sequence ID" value="MFI0796180.1"/>
    <property type="molecule type" value="Genomic_DNA"/>
</dbReference>
<evidence type="ECO:0000313" key="2">
    <source>
        <dbReference type="Proteomes" id="UP001611075"/>
    </source>
</evidence>
<comment type="caution">
    <text evidence="1">The sequence shown here is derived from an EMBL/GenBank/DDBJ whole genome shotgun (WGS) entry which is preliminary data.</text>
</comment>
<organism evidence="1 2">
    <name type="scientific">Micromonospora rubida</name>
    <dbReference type="NCBI Taxonomy" id="2697657"/>
    <lineage>
        <taxon>Bacteria</taxon>
        <taxon>Bacillati</taxon>
        <taxon>Actinomycetota</taxon>
        <taxon>Actinomycetes</taxon>
        <taxon>Micromonosporales</taxon>
        <taxon>Micromonosporaceae</taxon>
        <taxon>Micromonospora</taxon>
    </lineage>
</organism>
<protein>
    <submittedName>
        <fullName evidence="1">DUF4097 family beta strand repeat-containing protein</fullName>
    </submittedName>
</protein>